<keyword evidence="2" id="KW-0812">Transmembrane</keyword>
<dbReference type="EMBL" id="AFZG01000022">
    <property type="protein sequence ID" value="EHL19374.1"/>
    <property type="molecule type" value="Genomic_DNA"/>
</dbReference>
<gene>
    <name evidence="4" type="ORF">HMPREF9628_01558</name>
</gene>
<dbReference type="HOGENOM" id="CLU_024787_2_1_9"/>
<proteinExistence type="predicted"/>
<evidence type="ECO:0000259" key="3">
    <source>
        <dbReference type="SMART" id="SM00974"/>
    </source>
</evidence>
<dbReference type="AlphaFoldDB" id="G9XCI1"/>
<dbReference type="Proteomes" id="UP000003379">
    <property type="component" value="Unassembled WGS sequence"/>
</dbReference>
<feature type="transmembrane region" description="Helical" evidence="2">
    <location>
        <begin position="7"/>
        <end position="24"/>
    </location>
</feature>
<feature type="transmembrane region" description="Helical" evidence="2">
    <location>
        <begin position="30"/>
        <end position="49"/>
    </location>
</feature>
<evidence type="ECO:0000313" key="4">
    <source>
        <dbReference type="EMBL" id="EHL19374.1"/>
    </source>
</evidence>
<feature type="coiled-coil region" evidence="1">
    <location>
        <begin position="55"/>
        <end position="136"/>
    </location>
</feature>
<dbReference type="InterPro" id="IPR025280">
    <property type="entry name" value="SNIPE"/>
</dbReference>
<feature type="domain" description="Bacteriophage T5 Orf172 DNA-binding" evidence="3">
    <location>
        <begin position="379"/>
        <end position="462"/>
    </location>
</feature>
<organism evidence="4 5">
    <name type="scientific">Peptoanaerobacter stomatis</name>
    <dbReference type="NCBI Taxonomy" id="796937"/>
    <lineage>
        <taxon>Bacteria</taxon>
        <taxon>Bacillati</taxon>
        <taxon>Bacillota</taxon>
        <taxon>Clostridia</taxon>
        <taxon>Peptostreptococcales</taxon>
        <taxon>Filifactoraceae</taxon>
        <taxon>Peptoanaerobacter</taxon>
    </lineage>
</organism>
<keyword evidence="2" id="KW-0472">Membrane</keyword>
<feature type="coiled-coil region" evidence="1">
    <location>
        <begin position="271"/>
        <end position="362"/>
    </location>
</feature>
<keyword evidence="1" id="KW-0175">Coiled coil</keyword>
<keyword evidence="2" id="KW-1133">Transmembrane helix</keyword>
<evidence type="ECO:0000313" key="5">
    <source>
        <dbReference type="Proteomes" id="UP000003379"/>
    </source>
</evidence>
<reference evidence="4 5" key="1">
    <citation type="submission" date="2011-08" db="EMBL/GenBank/DDBJ databases">
        <title>The Genome Sequence of Eubacteriaceae bacterium CM5.</title>
        <authorList>
            <consortium name="The Broad Institute Genome Sequencing Platform"/>
            <person name="Earl A."/>
            <person name="Ward D."/>
            <person name="Feldgarden M."/>
            <person name="Gevers D."/>
            <person name="Sizova M."/>
            <person name="Hazen A."/>
            <person name="Epstein S."/>
            <person name="Young S.K."/>
            <person name="Zeng Q."/>
            <person name="Gargeya S."/>
            <person name="Fitzgerald M."/>
            <person name="Haas B."/>
            <person name="Abouelleil A."/>
            <person name="Alvarado L."/>
            <person name="Arachchi H.M."/>
            <person name="Berlin A."/>
            <person name="Brown A."/>
            <person name="Chapman S.B."/>
            <person name="Chen Z."/>
            <person name="Dunbar C."/>
            <person name="Freedman E."/>
            <person name="Gearin G."/>
            <person name="Gellesch M."/>
            <person name="Goldberg J."/>
            <person name="Griggs A."/>
            <person name="Gujja S."/>
            <person name="Heiman D."/>
            <person name="Howarth C."/>
            <person name="Larson L."/>
            <person name="Lui A."/>
            <person name="MacDonald P.J.P."/>
            <person name="Montmayeur A."/>
            <person name="Murphy C."/>
            <person name="Neiman D."/>
            <person name="Pearson M."/>
            <person name="Priest M."/>
            <person name="Roberts A."/>
            <person name="Saif S."/>
            <person name="Shea T."/>
            <person name="Shenoy N."/>
            <person name="Sisk P."/>
            <person name="Stolte C."/>
            <person name="Sykes S."/>
            <person name="Wortman J."/>
            <person name="Nusbaum C."/>
            <person name="Birren B."/>
        </authorList>
    </citation>
    <scope>NUCLEOTIDE SEQUENCE [LARGE SCALE GENOMIC DNA]</scope>
    <source>
        <strain evidence="4 5">CM5</strain>
    </source>
</reference>
<accession>G9XCI1</accession>
<name>G9XCI1_9FIRM</name>
<dbReference type="PATRIC" id="fig|796940.3.peg.987"/>
<evidence type="ECO:0000256" key="2">
    <source>
        <dbReference type="SAM" id="Phobius"/>
    </source>
</evidence>
<sequence length="492" mass="57733">MKFLKTFFGILFLAMSVAFISIAYTQKGTAPVSLTVATVFALLSFKLLNIKEIFKNVDKTQLEDLKKERDFLQSECARLSAISQSTEDDDTIKVLRDLIEKKNQLDKDCQEQYNELKNLKDEIEHLKNKKTELEQMSLIYSNQINVLEYGLYTPRYKFITSSTYKAKLDEIRNTQATLIKSNYAVTGIENFKIDRNKTQDEQVVKQVSKLMLRAFNGECDASIYNIKYNNFSNIEKRIRKSFEVINKIGSEIHVSITFEYLDLKIQELHLAYEYELKIQEEKEILREQREKDREERALQKEIELKRQKITKEVTHINNAINSLKEKLQNATDEEKENIEKTISELQNSINDYEEQQKELDYRIENVGAGYVYIISNIGAFGENVFKIGVTRRLEPLERISELSSASVPFKFDVHALIFSYKAYELETALHKRFEKNRINLVNNRKEFFKVDINEIEKELEKYKDLTIEFTKQADAEEYRETLSILRANSKTV</sequence>
<feature type="coiled-coil region" evidence="1">
    <location>
        <begin position="438"/>
        <end position="472"/>
    </location>
</feature>
<dbReference type="InterPro" id="IPR018306">
    <property type="entry name" value="Phage_T5_Orf172_DNA-bd"/>
</dbReference>
<dbReference type="Pfam" id="PF10544">
    <property type="entry name" value="T5orf172"/>
    <property type="match status" value="1"/>
</dbReference>
<comment type="caution">
    <text evidence="4">The sequence shown here is derived from an EMBL/GenBank/DDBJ whole genome shotgun (WGS) entry which is preliminary data.</text>
</comment>
<evidence type="ECO:0000256" key="1">
    <source>
        <dbReference type="SAM" id="Coils"/>
    </source>
</evidence>
<dbReference type="RefSeq" id="WP_009529508.1">
    <property type="nucleotide sequence ID" value="NZ_JH414609.1"/>
</dbReference>
<dbReference type="SMART" id="SM00974">
    <property type="entry name" value="T5orf172"/>
    <property type="match status" value="1"/>
</dbReference>
<protein>
    <recommendedName>
        <fullName evidence="3">Bacteriophage T5 Orf172 DNA-binding domain-containing protein</fullName>
    </recommendedName>
</protein>
<dbReference type="Pfam" id="PF13250">
    <property type="entry name" value="SNIPE"/>
    <property type="match status" value="1"/>
</dbReference>